<evidence type="ECO:0000259" key="2">
    <source>
        <dbReference type="PROSITE" id="PS50213"/>
    </source>
</evidence>
<comment type="caution">
    <text evidence="3">The sequence shown here is derived from an EMBL/GenBank/DDBJ whole genome shotgun (WGS) entry which is preliminary data.</text>
</comment>
<dbReference type="Pfam" id="PF02469">
    <property type="entry name" value="Fasciclin"/>
    <property type="match status" value="1"/>
</dbReference>
<dbReference type="AlphaFoldDB" id="A0A388M6Z4"/>
<protein>
    <recommendedName>
        <fullName evidence="2">FAS1 domain-containing protein</fullName>
    </recommendedName>
</protein>
<dbReference type="InterPro" id="IPR000782">
    <property type="entry name" value="FAS1_domain"/>
</dbReference>
<dbReference type="Proteomes" id="UP000265515">
    <property type="component" value="Unassembled WGS sequence"/>
</dbReference>
<evidence type="ECO:0000313" key="4">
    <source>
        <dbReference type="Proteomes" id="UP000265515"/>
    </source>
</evidence>
<dbReference type="EMBL" id="BFEA01000805">
    <property type="protein sequence ID" value="GBG90351.1"/>
    <property type="molecule type" value="Genomic_DNA"/>
</dbReference>
<keyword evidence="1" id="KW-0732">Signal</keyword>
<proteinExistence type="predicted"/>
<dbReference type="SMART" id="SM00554">
    <property type="entry name" value="FAS1"/>
    <property type="match status" value="1"/>
</dbReference>
<gene>
    <name evidence="3" type="ORF">CBR_g50599</name>
</gene>
<feature type="domain" description="FAS1" evidence="2">
    <location>
        <begin position="32"/>
        <end position="191"/>
    </location>
</feature>
<dbReference type="Gramene" id="GBG90351">
    <property type="protein sequence ID" value="GBG90351"/>
    <property type="gene ID" value="CBR_g50599"/>
</dbReference>
<dbReference type="PROSITE" id="PS50213">
    <property type="entry name" value="FAS1"/>
    <property type="match status" value="1"/>
</dbReference>
<keyword evidence="4" id="KW-1185">Reference proteome</keyword>
<sequence>MAFAAVFFFAMFLAASWLVAQPVMAQQGQQSIPDLIEGSTARTDLGVFAESLRSVPDALQAMESQRQKPEGVTIFAPTDDSLVAAPESVTQCLRQSPRANEIATAFLLSHAIPGSLPMDALTTKVSQLPNGKFMQPTLAGGDSSLVVIRQAASRYPGANTGIFVDDAQILPDGSNVVTASGLVVHAIDGPILTPHVVQMLDVMKRMLNMVWELEEGPDPQLDDLIDWQLADALNSHQCDVLCEEGRDLDDALEA</sequence>
<dbReference type="SUPFAM" id="SSF82153">
    <property type="entry name" value="FAS1 domain"/>
    <property type="match status" value="1"/>
</dbReference>
<reference evidence="3 4" key="1">
    <citation type="journal article" date="2018" name="Cell">
        <title>The Chara Genome: Secondary Complexity and Implications for Plant Terrestrialization.</title>
        <authorList>
            <person name="Nishiyama T."/>
            <person name="Sakayama H."/>
            <person name="Vries J.D."/>
            <person name="Buschmann H."/>
            <person name="Saint-Marcoux D."/>
            <person name="Ullrich K.K."/>
            <person name="Haas F.B."/>
            <person name="Vanderstraeten L."/>
            <person name="Becker D."/>
            <person name="Lang D."/>
            <person name="Vosolsobe S."/>
            <person name="Rombauts S."/>
            <person name="Wilhelmsson P.K.I."/>
            <person name="Janitza P."/>
            <person name="Kern R."/>
            <person name="Heyl A."/>
            <person name="Rumpler F."/>
            <person name="Villalobos L.I.A.C."/>
            <person name="Clay J.M."/>
            <person name="Skokan R."/>
            <person name="Toyoda A."/>
            <person name="Suzuki Y."/>
            <person name="Kagoshima H."/>
            <person name="Schijlen E."/>
            <person name="Tajeshwar N."/>
            <person name="Catarino B."/>
            <person name="Hetherington A.J."/>
            <person name="Saltykova A."/>
            <person name="Bonnot C."/>
            <person name="Breuninger H."/>
            <person name="Symeonidi A."/>
            <person name="Radhakrishnan G.V."/>
            <person name="Van Nieuwerburgh F."/>
            <person name="Deforce D."/>
            <person name="Chang C."/>
            <person name="Karol K.G."/>
            <person name="Hedrich R."/>
            <person name="Ulvskov P."/>
            <person name="Glockner G."/>
            <person name="Delwiche C.F."/>
            <person name="Petrasek J."/>
            <person name="Van de Peer Y."/>
            <person name="Friml J."/>
            <person name="Beilby M."/>
            <person name="Dolan L."/>
            <person name="Kohara Y."/>
            <person name="Sugano S."/>
            <person name="Fujiyama A."/>
            <person name="Delaux P.-M."/>
            <person name="Quint M."/>
            <person name="TheiBen G."/>
            <person name="Hagemann M."/>
            <person name="Harholt J."/>
            <person name="Dunand C."/>
            <person name="Zachgo S."/>
            <person name="Langdale J."/>
            <person name="Maumus F."/>
            <person name="Straeten D.V.D."/>
            <person name="Gould S.B."/>
            <person name="Rensing S.A."/>
        </authorList>
    </citation>
    <scope>NUCLEOTIDE SEQUENCE [LARGE SCALE GENOMIC DNA]</scope>
    <source>
        <strain evidence="3 4">S276</strain>
    </source>
</reference>
<dbReference type="Gene3D" id="2.30.180.10">
    <property type="entry name" value="FAS1 domain"/>
    <property type="match status" value="1"/>
</dbReference>
<evidence type="ECO:0000256" key="1">
    <source>
        <dbReference type="SAM" id="SignalP"/>
    </source>
</evidence>
<organism evidence="3 4">
    <name type="scientific">Chara braunii</name>
    <name type="common">Braun's stonewort</name>
    <dbReference type="NCBI Taxonomy" id="69332"/>
    <lineage>
        <taxon>Eukaryota</taxon>
        <taxon>Viridiplantae</taxon>
        <taxon>Streptophyta</taxon>
        <taxon>Charophyceae</taxon>
        <taxon>Charales</taxon>
        <taxon>Characeae</taxon>
        <taxon>Chara</taxon>
    </lineage>
</organism>
<accession>A0A388M6Z4</accession>
<feature type="signal peptide" evidence="1">
    <location>
        <begin position="1"/>
        <end position="25"/>
    </location>
</feature>
<name>A0A388M6Z4_CHABU</name>
<feature type="chain" id="PRO_5017464990" description="FAS1 domain-containing protein" evidence="1">
    <location>
        <begin position="26"/>
        <end position="254"/>
    </location>
</feature>
<evidence type="ECO:0000313" key="3">
    <source>
        <dbReference type="EMBL" id="GBG90351.1"/>
    </source>
</evidence>
<dbReference type="InterPro" id="IPR036378">
    <property type="entry name" value="FAS1_dom_sf"/>
</dbReference>